<accession>A0A7C5QDK9</accession>
<protein>
    <submittedName>
        <fullName evidence="2">DUF429 domain-containing protein</fullName>
    </submittedName>
</protein>
<sequence>MTAVFLGIDLAGSVRRPSGMAVLDEELKCRTWVRLSDDEIIDDVEVLKPAVVGVDAPLGLPRGRESLEKPGPPHFRLCDTELRQRGIKFFPITIGPMRMLTARGMRLAAVLRNKGVKVYETYPGGVQDVLGLPRKQQGVAKLVKGLRKLGVKGLSTNITGDEVDAATCALAAYLWWKGLCDELGNPDEGVIILPKPKGVREALAPRRKRAARKDCSQHPARRAFSLSRL</sequence>
<gene>
    <name evidence="2" type="ORF">ENM11_01675</name>
</gene>
<organism evidence="2">
    <name type="scientific">Caldiarchaeum subterraneum</name>
    <dbReference type="NCBI Taxonomy" id="311458"/>
    <lineage>
        <taxon>Archaea</taxon>
        <taxon>Nitrososphaerota</taxon>
        <taxon>Candidatus Caldarchaeales</taxon>
        <taxon>Candidatus Caldarchaeaceae</taxon>
        <taxon>Candidatus Caldarchaeum</taxon>
    </lineage>
</organism>
<dbReference type="Pfam" id="PF04250">
    <property type="entry name" value="DUF429"/>
    <property type="match status" value="1"/>
</dbReference>
<comment type="caution">
    <text evidence="2">The sequence shown here is derived from an EMBL/GenBank/DDBJ whole genome shotgun (WGS) entry which is preliminary data.</text>
</comment>
<dbReference type="AlphaFoldDB" id="A0A7C5QDK9"/>
<dbReference type="InterPro" id="IPR007362">
    <property type="entry name" value="DUF429"/>
</dbReference>
<feature type="region of interest" description="Disordered" evidence="1">
    <location>
        <begin position="206"/>
        <end position="229"/>
    </location>
</feature>
<evidence type="ECO:0000313" key="2">
    <source>
        <dbReference type="EMBL" id="HHK67852.1"/>
    </source>
</evidence>
<evidence type="ECO:0000256" key="1">
    <source>
        <dbReference type="SAM" id="MobiDB-lite"/>
    </source>
</evidence>
<reference evidence="2" key="1">
    <citation type="journal article" date="2020" name="mSystems">
        <title>Genome- and Community-Level Interaction Insights into Carbon Utilization and Element Cycling Functions of Hydrothermarchaeota in Hydrothermal Sediment.</title>
        <authorList>
            <person name="Zhou Z."/>
            <person name="Liu Y."/>
            <person name="Xu W."/>
            <person name="Pan J."/>
            <person name="Luo Z.H."/>
            <person name="Li M."/>
        </authorList>
    </citation>
    <scope>NUCLEOTIDE SEQUENCE [LARGE SCALE GENOMIC DNA]</scope>
    <source>
        <strain evidence="2">SpSt-1056</strain>
    </source>
</reference>
<dbReference type="EMBL" id="DRWN01000015">
    <property type="protein sequence ID" value="HHK67852.1"/>
    <property type="molecule type" value="Genomic_DNA"/>
</dbReference>
<proteinExistence type="predicted"/>
<name>A0A7C5QDK9_CALS0</name>